<dbReference type="SUPFAM" id="SSF53474">
    <property type="entry name" value="alpha/beta-Hydrolases"/>
    <property type="match status" value="1"/>
</dbReference>
<proteinExistence type="inferred from homology"/>
<sequence length="522" mass="58949">MESNLFFWLVMNKRPQGSSKLVIWLNGGPGCSSADGYFLESGPLRFVDKKLTINSGGWHEFANIVFLDQPVGTGLSYTTQPLLQSLEEVTNHFLAFLKAFYAIFPERAQDELYLAGESYAGTYIPYFAKGILDHNALASKQTTYNLKGIAIGNGWIDPLHQYTSYIPYVTQHNIATPDLLDALVTQQDRCLDDIRADDRITQYKCEELVQLILQHSMTGDDTPQCTNQYDVRLQDSYPSCGLLWPYELPLMKEYLTRPDVLEALHAKGAQEQWTECSTRVSQSLRYDNSSPSVSLLPGILEKLNVLLFSGDADLICNHIGTEYLISNMTWQGVQGFQNAPDIRWTIEGEPSGVWRQERNLTYVLLYNASHMVPYDTPLAALDMMNRFMGLDHRLQSFTSKLDTDLSEGQLPPGGEVVDIDQPERSLPSYGSAVLLFLVLAVGVGAFMFMKNQQRQRKLGGHDGVQWFPLNNPYNRERELVHTDDLDELVVEGGIHDSDDDEDDNDAFGSQDAQTRRPFSLRR</sequence>
<organism evidence="15 16">
    <name type="scientific">Dissophora globulifera</name>
    <dbReference type="NCBI Taxonomy" id="979702"/>
    <lineage>
        <taxon>Eukaryota</taxon>
        <taxon>Fungi</taxon>
        <taxon>Fungi incertae sedis</taxon>
        <taxon>Mucoromycota</taxon>
        <taxon>Mortierellomycotina</taxon>
        <taxon>Mortierellomycetes</taxon>
        <taxon>Mortierellales</taxon>
        <taxon>Mortierellaceae</taxon>
        <taxon>Dissophora</taxon>
    </lineage>
</organism>
<dbReference type="GO" id="GO:0006508">
    <property type="term" value="P:proteolysis"/>
    <property type="evidence" value="ECO:0007669"/>
    <property type="project" value="UniProtKB-KW"/>
</dbReference>
<evidence type="ECO:0000256" key="11">
    <source>
        <dbReference type="ARBA" id="ARBA00023180"/>
    </source>
</evidence>
<dbReference type="InterPro" id="IPR029058">
    <property type="entry name" value="AB_hydrolase_fold"/>
</dbReference>
<keyword evidence="9" id="KW-0333">Golgi apparatus</keyword>
<keyword evidence="6" id="KW-0053">Apoptosis</keyword>
<evidence type="ECO:0000256" key="4">
    <source>
        <dbReference type="ARBA" id="ARBA00022645"/>
    </source>
</evidence>
<keyword evidence="12" id="KW-0378">Hydrolase</keyword>
<dbReference type="PANTHER" id="PTHR11802:SF190">
    <property type="entry name" value="PHEROMONE-PROCESSING CARBOXYPEPTIDASE KEX1"/>
    <property type="match status" value="1"/>
</dbReference>
<evidence type="ECO:0000256" key="9">
    <source>
        <dbReference type="ARBA" id="ARBA00023034"/>
    </source>
</evidence>
<keyword evidence="8 14" id="KW-1133">Transmembrane helix</keyword>
<keyword evidence="11" id="KW-0325">Glycoprotein</keyword>
<dbReference type="GO" id="GO:0006915">
    <property type="term" value="P:apoptotic process"/>
    <property type="evidence" value="ECO:0007669"/>
    <property type="project" value="UniProtKB-KW"/>
</dbReference>
<dbReference type="Gene3D" id="3.40.50.1820">
    <property type="entry name" value="alpha/beta hydrolase"/>
    <property type="match status" value="1"/>
</dbReference>
<dbReference type="AlphaFoldDB" id="A0A9P6UT69"/>
<dbReference type="EC" id="3.4.16.-" evidence="12"/>
<reference evidence="15" key="1">
    <citation type="journal article" date="2020" name="Fungal Divers.">
        <title>Resolving the Mortierellaceae phylogeny through synthesis of multi-gene phylogenetics and phylogenomics.</title>
        <authorList>
            <person name="Vandepol N."/>
            <person name="Liber J."/>
            <person name="Desiro A."/>
            <person name="Na H."/>
            <person name="Kennedy M."/>
            <person name="Barry K."/>
            <person name="Grigoriev I.V."/>
            <person name="Miller A.N."/>
            <person name="O'Donnell K."/>
            <person name="Stajich J.E."/>
            <person name="Bonito G."/>
        </authorList>
    </citation>
    <scope>NUCLEOTIDE SEQUENCE</scope>
    <source>
        <strain evidence="15">REB-010B</strain>
    </source>
</reference>
<dbReference type="GO" id="GO:0005802">
    <property type="term" value="C:trans-Golgi network"/>
    <property type="evidence" value="ECO:0007669"/>
    <property type="project" value="TreeGrafter"/>
</dbReference>
<evidence type="ECO:0000313" key="15">
    <source>
        <dbReference type="EMBL" id="KAG0318543.1"/>
    </source>
</evidence>
<dbReference type="GO" id="GO:0004185">
    <property type="term" value="F:serine-type carboxypeptidase activity"/>
    <property type="evidence" value="ECO:0007669"/>
    <property type="project" value="UniProtKB-UniRule"/>
</dbReference>
<evidence type="ECO:0000256" key="2">
    <source>
        <dbReference type="ARBA" id="ARBA00004393"/>
    </source>
</evidence>
<accession>A0A9P6UT69</accession>
<feature type="region of interest" description="Disordered" evidence="13">
    <location>
        <begin position="492"/>
        <end position="522"/>
    </location>
</feature>
<feature type="transmembrane region" description="Helical" evidence="14">
    <location>
        <begin position="429"/>
        <end position="449"/>
    </location>
</feature>
<protein>
    <recommendedName>
        <fullName evidence="12">Carboxypeptidase</fullName>
        <ecNumber evidence="12">3.4.16.-</ecNumber>
    </recommendedName>
</protein>
<dbReference type="EMBL" id="JAAAIP010000365">
    <property type="protein sequence ID" value="KAG0318543.1"/>
    <property type="molecule type" value="Genomic_DNA"/>
</dbReference>
<dbReference type="InterPro" id="IPR018202">
    <property type="entry name" value="Ser_caboxypep_ser_AS"/>
</dbReference>
<comment type="subcellular location">
    <subcellularLocation>
        <location evidence="2">Golgi apparatus</location>
        <location evidence="2">trans-Golgi network membrane</location>
        <topology evidence="2">Single-pass type I membrane protein</topology>
    </subcellularLocation>
</comment>
<dbReference type="PANTHER" id="PTHR11802">
    <property type="entry name" value="SERINE PROTEASE FAMILY S10 SERINE CARBOXYPEPTIDASE"/>
    <property type="match status" value="1"/>
</dbReference>
<name>A0A9P6UT69_9FUNG</name>
<evidence type="ECO:0000256" key="1">
    <source>
        <dbReference type="ARBA" id="ARBA00001003"/>
    </source>
</evidence>
<evidence type="ECO:0000256" key="10">
    <source>
        <dbReference type="ARBA" id="ARBA00023136"/>
    </source>
</evidence>
<comment type="caution">
    <text evidence="15">The sequence shown here is derived from an EMBL/GenBank/DDBJ whole genome shotgun (WGS) entry which is preliminary data.</text>
</comment>
<dbReference type="InterPro" id="IPR001563">
    <property type="entry name" value="Peptidase_S10"/>
</dbReference>
<dbReference type="OrthoDB" id="443318at2759"/>
<evidence type="ECO:0000256" key="7">
    <source>
        <dbReference type="ARBA" id="ARBA00022729"/>
    </source>
</evidence>
<keyword evidence="4 12" id="KW-0121">Carboxypeptidase</keyword>
<evidence type="ECO:0000256" key="8">
    <source>
        <dbReference type="ARBA" id="ARBA00022989"/>
    </source>
</evidence>
<evidence type="ECO:0000256" key="13">
    <source>
        <dbReference type="SAM" id="MobiDB-lite"/>
    </source>
</evidence>
<evidence type="ECO:0000313" key="16">
    <source>
        <dbReference type="Proteomes" id="UP000738325"/>
    </source>
</evidence>
<evidence type="ECO:0000256" key="3">
    <source>
        <dbReference type="ARBA" id="ARBA00009431"/>
    </source>
</evidence>
<keyword evidence="5 14" id="KW-0812">Transmembrane</keyword>
<evidence type="ECO:0000256" key="5">
    <source>
        <dbReference type="ARBA" id="ARBA00022692"/>
    </source>
</evidence>
<evidence type="ECO:0000256" key="14">
    <source>
        <dbReference type="SAM" id="Phobius"/>
    </source>
</evidence>
<keyword evidence="7" id="KW-0732">Signal</keyword>
<comment type="similarity">
    <text evidence="3 12">Belongs to the peptidase S10 family.</text>
</comment>
<comment type="catalytic activity">
    <reaction evidence="1">
        <text>Preferential release of a C-terminal arginine or lysine residue.</text>
        <dbReference type="EC" id="3.4.16.6"/>
    </reaction>
</comment>
<dbReference type="Proteomes" id="UP000738325">
    <property type="component" value="Unassembled WGS sequence"/>
</dbReference>
<keyword evidence="12 15" id="KW-0645">Protease</keyword>
<dbReference type="PRINTS" id="PR00724">
    <property type="entry name" value="CRBOXYPTASEC"/>
</dbReference>
<dbReference type="PROSITE" id="PS00131">
    <property type="entry name" value="CARBOXYPEPT_SER_SER"/>
    <property type="match status" value="1"/>
</dbReference>
<evidence type="ECO:0000256" key="12">
    <source>
        <dbReference type="RuleBase" id="RU361156"/>
    </source>
</evidence>
<keyword evidence="16" id="KW-1185">Reference proteome</keyword>
<evidence type="ECO:0000256" key="6">
    <source>
        <dbReference type="ARBA" id="ARBA00022703"/>
    </source>
</evidence>
<dbReference type="Pfam" id="PF00450">
    <property type="entry name" value="Peptidase_S10"/>
    <property type="match status" value="1"/>
</dbReference>
<keyword evidence="10 14" id="KW-0472">Membrane</keyword>
<gene>
    <name evidence="15" type="primary">KEX1</name>
    <name evidence="15" type="ORF">BGZ99_005599</name>
</gene>